<evidence type="ECO:0000256" key="1">
    <source>
        <dbReference type="ARBA" id="ARBA00022741"/>
    </source>
</evidence>
<sequence length="634" mass="72045">MSYTLVDNTAQIDLTRHALIEASAGTGKTYTIENLVVRLLKERHDVALENILIVTFTEKATSELKIRIREKLEQELRVSVGDSEILQKIKDTLDSFDAASIYTIHGFCHTILKDFAFENSTLFLNEVIDDKPLFDTLLKEQMRKVWPEIYQEYFLEMLNISGLSTRKDRLLFLIVDIARRIYRPSIGDEIKPDTEGKNIGQIRSEIKTLLMQLKTLIGIPPVFSEGFGRLNVHAGSKKSLLEKIVIPLETYLSQIDENNFTMAHLSDLIDQIQQTKSSGRQGIACLIPNKWLKKGANPKACPNLEPIVEKLESLIEAHKRLVHFLTVHAIKQLQKDAADIKRQNGWISYDDMLGQVESALYGDNSATLLKKLREKYLVAFVDEFQDTDPVQWRIFRKIFLDHAAEHSQNLLYLIGDPKQAIYSFRGADVYAYLDARNEIQRLSTSGRANLYSLATNWRSQPELVQAFNDLFCRQEWFPPHHQAGTFEIGYQAAGSPDKADLPAVLVADNSHRSTLNIVDLRGPKSPKAAKPDLARFIAAEIEYLVTGGGIEIQEKSNNRRRLDFGDICILVRGRPDVLFLESELIERKIPYTFYKKPGLFLSDEAVYLSLVLHAVLDPGSIPDVKKALLTPFFE</sequence>
<evidence type="ECO:0000256" key="2">
    <source>
        <dbReference type="ARBA" id="ARBA00022801"/>
    </source>
</evidence>
<evidence type="ECO:0000313" key="8">
    <source>
        <dbReference type="Proteomes" id="UP000603434"/>
    </source>
</evidence>
<organism evidence="7 8">
    <name type="scientific">Candidatus Desulfatibia profunda</name>
    <dbReference type="NCBI Taxonomy" id="2841695"/>
    <lineage>
        <taxon>Bacteria</taxon>
        <taxon>Pseudomonadati</taxon>
        <taxon>Thermodesulfobacteriota</taxon>
        <taxon>Desulfobacteria</taxon>
        <taxon>Desulfobacterales</taxon>
        <taxon>Desulfobacterales incertae sedis</taxon>
        <taxon>Candidatus Desulfatibia</taxon>
    </lineage>
</organism>
<dbReference type="GO" id="GO:0016787">
    <property type="term" value="F:hydrolase activity"/>
    <property type="evidence" value="ECO:0007669"/>
    <property type="project" value="UniProtKB-UniRule"/>
</dbReference>
<dbReference type="GO" id="GO:0003677">
    <property type="term" value="F:DNA binding"/>
    <property type="evidence" value="ECO:0007669"/>
    <property type="project" value="InterPro"/>
</dbReference>
<dbReference type="GO" id="GO:0005829">
    <property type="term" value="C:cytosol"/>
    <property type="evidence" value="ECO:0007669"/>
    <property type="project" value="TreeGrafter"/>
</dbReference>
<dbReference type="InterPro" id="IPR000212">
    <property type="entry name" value="DNA_helicase_UvrD/REP"/>
</dbReference>
<comment type="caution">
    <text evidence="7">The sequence shown here is derived from an EMBL/GenBank/DDBJ whole genome shotgun (WGS) entry which is preliminary data.</text>
</comment>
<dbReference type="InterPro" id="IPR014016">
    <property type="entry name" value="UvrD-like_ATP-bd"/>
</dbReference>
<dbReference type="PROSITE" id="PS51198">
    <property type="entry name" value="UVRD_HELICASE_ATP_BIND"/>
    <property type="match status" value="1"/>
</dbReference>
<dbReference type="GO" id="GO:0009338">
    <property type="term" value="C:exodeoxyribonuclease V complex"/>
    <property type="evidence" value="ECO:0007669"/>
    <property type="project" value="TreeGrafter"/>
</dbReference>
<evidence type="ECO:0000313" key="7">
    <source>
        <dbReference type="EMBL" id="MBC8359903.1"/>
    </source>
</evidence>
<keyword evidence="2 5" id="KW-0378">Hydrolase</keyword>
<dbReference type="PANTHER" id="PTHR11070:SF23">
    <property type="entry name" value="RECBCD ENZYME SUBUNIT RECB"/>
    <property type="match status" value="1"/>
</dbReference>
<evidence type="ECO:0000256" key="4">
    <source>
        <dbReference type="ARBA" id="ARBA00022840"/>
    </source>
</evidence>
<dbReference type="Gene3D" id="3.40.50.300">
    <property type="entry name" value="P-loop containing nucleotide triphosphate hydrolases"/>
    <property type="match status" value="2"/>
</dbReference>
<evidence type="ECO:0000256" key="3">
    <source>
        <dbReference type="ARBA" id="ARBA00022806"/>
    </source>
</evidence>
<feature type="domain" description="UvrD-like helicase ATP-binding" evidence="6">
    <location>
        <begin position="1"/>
        <end position="460"/>
    </location>
</feature>
<reference evidence="7 8" key="1">
    <citation type="submission" date="2020-08" db="EMBL/GenBank/DDBJ databases">
        <title>Bridging the membrane lipid divide: bacteria of the FCB group superphylum have the potential to synthesize archaeal ether lipids.</title>
        <authorList>
            <person name="Villanueva L."/>
            <person name="Von Meijenfeldt F.A.B."/>
            <person name="Westbye A.B."/>
            <person name="Yadav S."/>
            <person name="Hopmans E.C."/>
            <person name="Dutilh B.E."/>
            <person name="Sinninghe Damste J.S."/>
        </authorList>
    </citation>
    <scope>NUCLEOTIDE SEQUENCE [LARGE SCALE GENOMIC DNA]</scope>
    <source>
        <strain evidence="7">NIOZ-UU30</strain>
    </source>
</reference>
<keyword evidence="1 5" id="KW-0547">Nucleotide-binding</keyword>
<feature type="binding site" evidence="5">
    <location>
        <begin position="22"/>
        <end position="29"/>
    </location>
    <ligand>
        <name>ATP</name>
        <dbReference type="ChEBI" id="CHEBI:30616"/>
    </ligand>
</feature>
<accession>A0A8J6TKU1</accession>
<evidence type="ECO:0000256" key="5">
    <source>
        <dbReference type="PROSITE-ProRule" id="PRU00560"/>
    </source>
</evidence>
<name>A0A8J6TKU1_9BACT</name>
<dbReference type="GO" id="GO:0005524">
    <property type="term" value="F:ATP binding"/>
    <property type="evidence" value="ECO:0007669"/>
    <property type="project" value="UniProtKB-UniRule"/>
</dbReference>
<evidence type="ECO:0000259" key="6">
    <source>
        <dbReference type="PROSITE" id="PS51198"/>
    </source>
</evidence>
<keyword evidence="3 5" id="KW-0347">Helicase</keyword>
<dbReference type="AlphaFoldDB" id="A0A8J6TKU1"/>
<dbReference type="Pfam" id="PF00580">
    <property type="entry name" value="UvrD-helicase"/>
    <property type="match status" value="1"/>
</dbReference>
<dbReference type="Proteomes" id="UP000603434">
    <property type="component" value="Unassembled WGS sequence"/>
</dbReference>
<dbReference type="PANTHER" id="PTHR11070">
    <property type="entry name" value="UVRD / RECB / PCRA DNA HELICASE FAMILY MEMBER"/>
    <property type="match status" value="1"/>
</dbReference>
<dbReference type="GO" id="GO:0043138">
    <property type="term" value="F:3'-5' DNA helicase activity"/>
    <property type="evidence" value="ECO:0007669"/>
    <property type="project" value="TreeGrafter"/>
</dbReference>
<feature type="non-terminal residue" evidence="7">
    <location>
        <position position="634"/>
    </location>
</feature>
<dbReference type="InterPro" id="IPR027417">
    <property type="entry name" value="P-loop_NTPase"/>
</dbReference>
<dbReference type="Gene3D" id="1.10.3170.10">
    <property type="entry name" value="Recbcd, chain B, domain 2"/>
    <property type="match status" value="1"/>
</dbReference>
<dbReference type="GO" id="GO:0000725">
    <property type="term" value="P:recombinational repair"/>
    <property type="evidence" value="ECO:0007669"/>
    <property type="project" value="TreeGrafter"/>
</dbReference>
<protein>
    <submittedName>
        <fullName evidence="7">UvrD-helicase domain-containing protein</fullName>
    </submittedName>
</protein>
<proteinExistence type="predicted"/>
<keyword evidence="4 5" id="KW-0067">ATP-binding</keyword>
<dbReference type="EMBL" id="JACNJH010000036">
    <property type="protein sequence ID" value="MBC8359903.1"/>
    <property type="molecule type" value="Genomic_DNA"/>
</dbReference>
<gene>
    <name evidence="7" type="ORF">H8E23_00710</name>
</gene>
<dbReference type="SUPFAM" id="SSF52540">
    <property type="entry name" value="P-loop containing nucleoside triphosphate hydrolases"/>
    <property type="match status" value="2"/>
</dbReference>